<evidence type="ECO:0000256" key="5">
    <source>
        <dbReference type="SAM" id="Phobius"/>
    </source>
</evidence>
<dbReference type="OrthoDB" id="5362812at2"/>
<protein>
    <submittedName>
        <fullName evidence="7">DUF4149 domain-containing protein</fullName>
    </submittedName>
</protein>
<proteinExistence type="predicted"/>
<keyword evidence="3 5" id="KW-1133">Transmembrane helix</keyword>
<dbReference type="GO" id="GO:0016020">
    <property type="term" value="C:membrane"/>
    <property type="evidence" value="ECO:0007669"/>
    <property type="project" value="UniProtKB-SubCell"/>
</dbReference>
<dbReference type="Proteomes" id="UP000256695">
    <property type="component" value="Unassembled WGS sequence"/>
</dbReference>
<feature type="transmembrane region" description="Helical" evidence="5">
    <location>
        <begin position="57"/>
        <end position="75"/>
    </location>
</feature>
<feature type="transmembrane region" description="Helical" evidence="5">
    <location>
        <begin position="137"/>
        <end position="159"/>
    </location>
</feature>
<gene>
    <name evidence="7" type="ORF">CQA57_03350</name>
</gene>
<keyword evidence="8" id="KW-1185">Reference proteome</keyword>
<sequence>MGLKLILHIAYLWLIGINIGAIATCGIFVAPIVFNAYSFLPDLGITQYDSGILMTQIFLKLNTLLNVSAILILVYELLAFNLSKKTSFFPLTINIINVLLIFLFSFYFTPKIIEAQTQGAAATATPEFATLHLQSEYVFKFLFIMLTLSFFTRFVLLFIQTNPNYKSKK</sequence>
<reference evidence="7 8" key="1">
    <citation type="submission" date="2018-04" db="EMBL/GenBank/DDBJ databases">
        <title>Novel Campyloabacter and Helicobacter Species and Strains.</title>
        <authorList>
            <person name="Mannion A.J."/>
            <person name="Shen Z."/>
            <person name="Fox J.G."/>
        </authorList>
    </citation>
    <scope>NUCLEOTIDE SEQUENCE [LARGE SCALE GENOMIC DNA]</scope>
    <source>
        <strain evidence="7 8">MIT 04-9362</strain>
    </source>
</reference>
<evidence type="ECO:0000256" key="4">
    <source>
        <dbReference type="ARBA" id="ARBA00023136"/>
    </source>
</evidence>
<feature type="transmembrane region" description="Helical" evidence="5">
    <location>
        <begin position="12"/>
        <end position="37"/>
    </location>
</feature>
<keyword evidence="4 5" id="KW-0472">Membrane</keyword>
<evidence type="ECO:0000259" key="6">
    <source>
        <dbReference type="Pfam" id="PF13664"/>
    </source>
</evidence>
<dbReference type="EMBL" id="NXLX01000006">
    <property type="protein sequence ID" value="RDU74053.1"/>
    <property type="molecule type" value="Genomic_DNA"/>
</dbReference>
<evidence type="ECO:0000256" key="2">
    <source>
        <dbReference type="ARBA" id="ARBA00022692"/>
    </source>
</evidence>
<accession>A0A3D8J983</accession>
<organism evidence="7 8">
    <name type="scientific">Helicobacter anseris</name>
    <dbReference type="NCBI Taxonomy" id="375926"/>
    <lineage>
        <taxon>Bacteria</taxon>
        <taxon>Pseudomonadati</taxon>
        <taxon>Campylobacterota</taxon>
        <taxon>Epsilonproteobacteria</taxon>
        <taxon>Campylobacterales</taxon>
        <taxon>Helicobacteraceae</taxon>
        <taxon>Helicobacter</taxon>
    </lineage>
</organism>
<keyword evidence="2 5" id="KW-0812">Transmembrane</keyword>
<comment type="caution">
    <text evidence="7">The sequence shown here is derived from an EMBL/GenBank/DDBJ whole genome shotgun (WGS) entry which is preliminary data.</text>
</comment>
<feature type="transmembrane region" description="Helical" evidence="5">
    <location>
        <begin position="87"/>
        <end position="108"/>
    </location>
</feature>
<comment type="subcellular location">
    <subcellularLocation>
        <location evidence="1">Membrane</location>
    </subcellularLocation>
</comment>
<evidence type="ECO:0000256" key="3">
    <source>
        <dbReference type="ARBA" id="ARBA00022989"/>
    </source>
</evidence>
<evidence type="ECO:0000256" key="1">
    <source>
        <dbReference type="ARBA" id="ARBA00004370"/>
    </source>
</evidence>
<dbReference type="InterPro" id="IPR025423">
    <property type="entry name" value="TMEM205-like"/>
</dbReference>
<evidence type="ECO:0000313" key="7">
    <source>
        <dbReference type="EMBL" id="RDU74053.1"/>
    </source>
</evidence>
<dbReference type="AlphaFoldDB" id="A0A3D8J983"/>
<name>A0A3D8J983_9HELI</name>
<feature type="domain" description="TMEM205-like" evidence="6">
    <location>
        <begin position="13"/>
        <end position="120"/>
    </location>
</feature>
<evidence type="ECO:0000313" key="8">
    <source>
        <dbReference type="Proteomes" id="UP000256695"/>
    </source>
</evidence>
<dbReference type="Pfam" id="PF13664">
    <property type="entry name" value="DUF4149"/>
    <property type="match status" value="1"/>
</dbReference>